<proteinExistence type="predicted"/>
<comment type="caution">
    <text evidence="1">The sequence shown here is derived from an EMBL/GenBank/DDBJ whole genome shotgun (WGS) entry which is preliminary data.</text>
</comment>
<evidence type="ECO:0000313" key="2">
    <source>
        <dbReference type="Proteomes" id="UP001642484"/>
    </source>
</evidence>
<protein>
    <submittedName>
        <fullName evidence="1">Uncharacterized protein</fullName>
    </submittedName>
</protein>
<keyword evidence="2" id="KW-1185">Reference proteome</keyword>
<reference evidence="1 2" key="1">
    <citation type="submission" date="2024-02" db="EMBL/GenBank/DDBJ databases">
        <authorList>
            <person name="Chen Y."/>
            <person name="Shah S."/>
            <person name="Dougan E. K."/>
            <person name="Thang M."/>
            <person name="Chan C."/>
        </authorList>
    </citation>
    <scope>NUCLEOTIDE SEQUENCE [LARGE SCALE GENOMIC DNA]</scope>
</reference>
<gene>
    <name evidence="1" type="ORF">CCMP2556_LOCUS10925</name>
</gene>
<dbReference type="Proteomes" id="UP001642484">
    <property type="component" value="Unassembled WGS sequence"/>
</dbReference>
<dbReference type="EMBL" id="CAXAMN010005147">
    <property type="protein sequence ID" value="CAK9012614.1"/>
    <property type="molecule type" value="Genomic_DNA"/>
</dbReference>
<sequence>MTACTGQSLTHGDDRSSLFREEFLHWARHTKLAKVFGKHTYKFDLGEGELVVYHESCERVCKRPASGLAVCTPCSDVKLAQSALKSAIRFCLKYWAAKILEARLLCSDAHIQVLLEDFRKTALYKTQKDKAEELVTMSERDLQAWVRRSWTKVRRCDCSEPQLLFLDSVVRPLLTISVDDCKKDTRQLANQYAMQLASGNLSELGQVTCRIMKDASSGRLASCPAALGIVLQCLEMVDRQERGVQSMKRPRAMTDSEAAMVQEAGVLLASNGCSQDLMRRFGFNKKNILRTHCRLENLLEANLPCPGLSLVFPDVLMQNLCIIDSTIARREGCHKKRMVLCFDSTYLLPMQQALHLHGEKALIGSPFHMGDMTNPDKTCFQKIVPGEKVKEQTKANRMMEFLMWDPSSPNHQSSSLCCLPLSLKWLNSPDTTSSWELLRIVDEVMFQAADFVQMFIFDGETCHQIIRSAVHGDANLAIKRQLMETKFFSKIRYRPIEGLESLPRIPLKIAFVDGHPLWALPGPAHALKNAAAQLCAEGKVLQFGLYFADASGALSGGLLRTCAKYALASALHLVSECSGISKNVLTQMYQNECVNDFFEDEDEECPDESLEEAMQQEAQAICDAASEQDMEKVLGHISEVAAEEFTSEDRFEEADPAECKDLDEMLPDGVQLLDLTHESKDSSEAKEISGKADFPKTLREAVASPNMWAGLWQLAVQLRCGENGMDAKFLKAAEVVRKRSRKLNWHQSLEMDLKEIRMQEDGMLAGQRGSRMSKWIQSSAELRKKAGLDAPDQFQMGQVVLLNMGMKSEPAAGVVLTLFPVGKKPKPCAQRIPLTHVKSFRATILEEREFGDDVMLVPSTNTWRYSQEHVLAILDVKDETDLAQGKIFLTPESWQVLERLRLSQSYLTRRTRSESRNP</sequence>
<evidence type="ECO:0000313" key="1">
    <source>
        <dbReference type="EMBL" id="CAK9012614.1"/>
    </source>
</evidence>
<accession>A0ABP0JDZ7</accession>
<organism evidence="1 2">
    <name type="scientific">Durusdinium trenchii</name>
    <dbReference type="NCBI Taxonomy" id="1381693"/>
    <lineage>
        <taxon>Eukaryota</taxon>
        <taxon>Sar</taxon>
        <taxon>Alveolata</taxon>
        <taxon>Dinophyceae</taxon>
        <taxon>Suessiales</taxon>
        <taxon>Symbiodiniaceae</taxon>
        <taxon>Durusdinium</taxon>
    </lineage>
</organism>
<name>A0ABP0JDZ7_9DINO</name>